<name>X1TKL1_9ZZZZ</name>
<proteinExistence type="predicted"/>
<dbReference type="EMBL" id="BARW01023903">
    <property type="protein sequence ID" value="GAI88105.1"/>
    <property type="molecule type" value="Genomic_DNA"/>
</dbReference>
<protein>
    <submittedName>
        <fullName evidence="1">Uncharacterized protein</fullName>
    </submittedName>
</protein>
<dbReference type="AlphaFoldDB" id="X1TKL1"/>
<organism evidence="1">
    <name type="scientific">marine sediment metagenome</name>
    <dbReference type="NCBI Taxonomy" id="412755"/>
    <lineage>
        <taxon>unclassified sequences</taxon>
        <taxon>metagenomes</taxon>
        <taxon>ecological metagenomes</taxon>
    </lineage>
</organism>
<comment type="caution">
    <text evidence="1">The sequence shown here is derived from an EMBL/GenBank/DDBJ whole genome shotgun (WGS) entry which is preliminary data.</text>
</comment>
<evidence type="ECO:0000313" key="1">
    <source>
        <dbReference type="EMBL" id="GAI88105.1"/>
    </source>
</evidence>
<accession>X1TKL1</accession>
<feature type="non-terminal residue" evidence="1">
    <location>
        <position position="1"/>
    </location>
</feature>
<gene>
    <name evidence="1" type="ORF">S12H4_39543</name>
</gene>
<sequence>SNTATRLTFVSAMPFAPDATSQYRIGFFGKMTGDISDRAARLLGVVDSLTKWGGTALTPRDISLDLAKLGLQRWGRDLEPEWVHAAEVTAPAEGAALVTKAVGVGKSGYIYGFLISAQETNDFKLNWTSGETGYSIRIPFGGAGSTECVDPTPLNEGLPADAETDITITNVNAAAAEQIYQARLLYAEV</sequence>
<reference evidence="1" key="1">
    <citation type="journal article" date="2014" name="Front. Microbiol.">
        <title>High frequency of phylogenetically diverse reductive dehalogenase-homologous genes in deep subseafloor sedimentary metagenomes.</title>
        <authorList>
            <person name="Kawai M."/>
            <person name="Futagami T."/>
            <person name="Toyoda A."/>
            <person name="Takaki Y."/>
            <person name="Nishi S."/>
            <person name="Hori S."/>
            <person name="Arai W."/>
            <person name="Tsubouchi T."/>
            <person name="Morono Y."/>
            <person name="Uchiyama I."/>
            <person name="Ito T."/>
            <person name="Fujiyama A."/>
            <person name="Inagaki F."/>
            <person name="Takami H."/>
        </authorList>
    </citation>
    <scope>NUCLEOTIDE SEQUENCE</scope>
    <source>
        <strain evidence="1">Expedition CK06-06</strain>
    </source>
</reference>